<protein>
    <submittedName>
        <fullName evidence="2">Uncharacterized protein</fullName>
    </submittedName>
</protein>
<feature type="region of interest" description="Disordered" evidence="1">
    <location>
        <begin position="53"/>
        <end position="73"/>
    </location>
</feature>
<reference evidence="2 3" key="1">
    <citation type="journal article" date="2019" name="Commun. Biol.">
        <title>The bagworm genome reveals a unique fibroin gene that provides high tensile strength.</title>
        <authorList>
            <person name="Kono N."/>
            <person name="Nakamura H."/>
            <person name="Ohtoshi R."/>
            <person name="Tomita M."/>
            <person name="Numata K."/>
            <person name="Arakawa K."/>
        </authorList>
    </citation>
    <scope>NUCLEOTIDE SEQUENCE [LARGE SCALE GENOMIC DNA]</scope>
</reference>
<accession>A0A4C1VJZ9</accession>
<comment type="caution">
    <text evidence="2">The sequence shown here is derived from an EMBL/GenBank/DDBJ whole genome shotgun (WGS) entry which is preliminary data.</text>
</comment>
<proteinExistence type="predicted"/>
<keyword evidence="3" id="KW-1185">Reference proteome</keyword>
<organism evidence="2 3">
    <name type="scientific">Eumeta variegata</name>
    <name type="common">Bagworm moth</name>
    <name type="synonym">Eumeta japonica</name>
    <dbReference type="NCBI Taxonomy" id="151549"/>
    <lineage>
        <taxon>Eukaryota</taxon>
        <taxon>Metazoa</taxon>
        <taxon>Ecdysozoa</taxon>
        <taxon>Arthropoda</taxon>
        <taxon>Hexapoda</taxon>
        <taxon>Insecta</taxon>
        <taxon>Pterygota</taxon>
        <taxon>Neoptera</taxon>
        <taxon>Endopterygota</taxon>
        <taxon>Lepidoptera</taxon>
        <taxon>Glossata</taxon>
        <taxon>Ditrysia</taxon>
        <taxon>Tineoidea</taxon>
        <taxon>Psychidae</taxon>
        <taxon>Oiketicinae</taxon>
        <taxon>Eumeta</taxon>
    </lineage>
</organism>
<evidence type="ECO:0000313" key="3">
    <source>
        <dbReference type="Proteomes" id="UP000299102"/>
    </source>
</evidence>
<gene>
    <name evidence="2" type="ORF">EVAR_18083_1</name>
</gene>
<evidence type="ECO:0000313" key="2">
    <source>
        <dbReference type="EMBL" id="GBP38204.1"/>
    </source>
</evidence>
<name>A0A4C1VJZ9_EUMVA</name>
<evidence type="ECO:0000256" key="1">
    <source>
        <dbReference type="SAM" id="MobiDB-lite"/>
    </source>
</evidence>
<dbReference type="EMBL" id="BGZK01000345">
    <property type="protein sequence ID" value="GBP38204.1"/>
    <property type="molecule type" value="Genomic_DNA"/>
</dbReference>
<dbReference type="AlphaFoldDB" id="A0A4C1VJZ9"/>
<sequence>MALSWHKLQTALTKGAHANIDPPRLILSRDRAVMAAASRVTRHGYRERGDQLTVRSRGAGVDDHAVGSSLSQGEMERRCSSVLYLIMTSGRG</sequence>
<dbReference type="Proteomes" id="UP000299102">
    <property type="component" value="Unassembled WGS sequence"/>
</dbReference>